<dbReference type="AlphaFoldDB" id="A0A3B1CFX7"/>
<organism evidence="1">
    <name type="scientific">hydrothermal vent metagenome</name>
    <dbReference type="NCBI Taxonomy" id="652676"/>
    <lineage>
        <taxon>unclassified sequences</taxon>
        <taxon>metagenomes</taxon>
        <taxon>ecological metagenomes</taxon>
    </lineage>
</organism>
<reference evidence="1" key="1">
    <citation type="submission" date="2018-06" db="EMBL/GenBank/DDBJ databases">
        <authorList>
            <person name="Zhirakovskaya E."/>
        </authorList>
    </citation>
    <scope>NUCLEOTIDE SEQUENCE</scope>
</reference>
<protein>
    <submittedName>
        <fullName evidence="1">Uncharacterized protein</fullName>
    </submittedName>
</protein>
<evidence type="ECO:0000313" key="1">
    <source>
        <dbReference type="EMBL" id="VAX29376.1"/>
    </source>
</evidence>
<sequence length="43" mass="4998">MKIKWSFIIIILFTTVLINAQSKNMKTINTIIKSVKDKYAPDK</sequence>
<feature type="non-terminal residue" evidence="1">
    <location>
        <position position="43"/>
    </location>
</feature>
<proteinExistence type="predicted"/>
<accession>A0A3B1CFX7</accession>
<gene>
    <name evidence="1" type="ORF">MNBD_IGNAVI01-3225</name>
</gene>
<name>A0A3B1CFX7_9ZZZZ</name>
<dbReference type="EMBL" id="UOGD01000447">
    <property type="protein sequence ID" value="VAX29376.1"/>
    <property type="molecule type" value="Genomic_DNA"/>
</dbReference>